<feature type="region of interest" description="Disordered" evidence="3">
    <location>
        <begin position="52"/>
        <end position="116"/>
    </location>
</feature>
<accession>A0AAD6N290</accession>
<comment type="caution">
    <text evidence="5">The sequence shown here is derived from an EMBL/GenBank/DDBJ whole genome shotgun (WGS) entry which is preliminary data.</text>
</comment>
<feature type="compositionally biased region" description="Polar residues" evidence="3">
    <location>
        <begin position="19"/>
        <end position="30"/>
    </location>
</feature>
<evidence type="ECO:0000259" key="4">
    <source>
        <dbReference type="PROSITE" id="PS50102"/>
    </source>
</evidence>
<dbReference type="SMART" id="SM00360">
    <property type="entry name" value="RRM"/>
    <property type="match status" value="1"/>
</dbReference>
<feature type="region of interest" description="Disordered" evidence="3">
    <location>
        <begin position="525"/>
        <end position="636"/>
    </location>
</feature>
<name>A0AAD6N290_PENCN</name>
<dbReference type="Proteomes" id="UP001219568">
    <property type="component" value="Unassembled WGS sequence"/>
</dbReference>
<evidence type="ECO:0000256" key="2">
    <source>
        <dbReference type="PROSITE-ProRule" id="PRU00176"/>
    </source>
</evidence>
<keyword evidence="1 2" id="KW-0694">RNA-binding</keyword>
<gene>
    <name evidence="5" type="ORF">N7460_013657</name>
</gene>
<dbReference type="InterPro" id="IPR000504">
    <property type="entry name" value="RRM_dom"/>
</dbReference>
<evidence type="ECO:0000256" key="1">
    <source>
        <dbReference type="ARBA" id="ARBA00022884"/>
    </source>
</evidence>
<feature type="compositionally biased region" description="Low complexity" evidence="3">
    <location>
        <begin position="389"/>
        <end position="400"/>
    </location>
</feature>
<feature type="compositionally biased region" description="Basic and acidic residues" evidence="3">
    <location>
        <begin position="626"/>
        <end position="636"/>
    </location>
</feature>
<reference evidence="5" key="1">
    <citation type="journal article" date="2023" name="IMA Fungus">
        <title>Comparative genomic study of the Penicillium genus elucidates a diverse pangenome and 15 lateral gene transfer events.</title>
        <authorList>
            <person name="Petersen C."/>
            <person name="Sorensen T."/>
            <person name="Nielsen M.R."/>
            <person name="Sondergaard T.E."/>
            <person name="Sorensen J.L."/>
            <person name="Fitzpatrick D.A."/>
            <person name="Frisvad J.C."/>
            <person name="Nielsen K.L."/>
        </authorList>
    </citation>
    <scope>NUCLEOTIDE SEQUENCE</scope>
    <source>
        <strain evidence="5">IBT 15450</strain>
    </source>
</reference>
<protein>
    <recommendedName>
        <fullName evidence="4">RRM domain-containing protein</fullName>
    </recommendedName>
</protein>
<dbReference type="InterPro" id="IPR012677">
    <property type="entry name" value="Nucleotide-bd_a/b_plait_sf"/>
</dbReference>
<dbReference type="Pfam" id="PF04059">
    <property type="entry name" value="RRM_2"/>
    <property type="match status" value="1"/>
</dbReference>
<sequence length="636" mass="69863">MSDPPSTQSSSSDQLAAFSPNTVEASSQRTPVVFPGMSTLRSADPFGGWPQGIFSPGMSAPGTGLSHSRGASTSALPAPAFSIPPPSQYSPAQTQHSFARTQHSSQPLYSPSHVGRSVYSPSPVDLPSPLNPDFLARLLAASADQPAGLDPVSSFPRNTSAPSQGLAHILNDLPSPVLPSLATDNQRGFIVNGVPTNSTHWSVLEHFLPGDYPSIDSVYLRDLQTQGRFSVLFADLRDVTRSIHRLRYTHPEWVVDPASAQDIANLTNEFDIPSTSNTNDGILMVTVRANGNCLTEDYHDLVERLVRSLGDVRLFRLSENGSVAQKYRVEFYSTRHTSYAFACLQGFKYEYLTFHASFNRPQDDTNRGLRPRTPSVSSQHVPLTPDFVSSSSDTSPSKESSNGENTIDMDLIHRGMDVRSTIMIRNIPNKITSDELKNILDESSFGKYDFLYLRMDFNHGCNVGYAFVNFGDAIDIVDLMLARQGKTWPDCLSEKKAEISYATLQGKDVLVAKFRNSNVMTRPANERPRLFHIGGPRSGTEAQFPPPNDASKLRRSVASTTQQGLFAPRARDVATPVSGSRSRPRARAQSFSQNPRSRPFLRTPRGSVGQAMLNSDDVFSSPMQLDDDRSIKTEDE</sequence>
<dbReference type="PANTHER" id="PTHR23189">
    <property type="entry name" value="RNA RECOGNITION MOTIF-CONTAINING"/>
    <property type="match status" value="1"/>
</dbReference>
<feature type="region of interest" description="Disordered" evidence="3">
    <location>
        <begin position="362"/>
        <end position="406"/>
    </location>
</feature>
<evidence type="ECO:0000313" key="6">
    <source>
        <dbReference type="Proteomes" id="UP001219568"/>
    </source>
</evidence>
<organism evidence="5 6">
    <name type="scientific">Penicillium canescens</name>
    <dbReference type="NCBI Taxonomy" id="5083"/>
    <lineage>
        <taxon>Eukaryota</taxon>
        <taxon>Fungi</taxon>
        <taxon>Dikarya</taxon>
        <taxon>Ascomycota</taxon>
        <taxon>Pezizomycotina</taxon>
        <taxon>Eurotiomycetes</taxon>
        <taxon>Eurotiomycetidae</taxon>
        <taxon>Eurotiales</taxon>
        <taxon>Aspergillaceae</taxon>
        <taxon>Penicillium</taxon>
    </lineage>
</organism>
<dbReference type="SUPFAM" id="SSF54928">
    <property type="entry name" value="RNA-binding domain, RBD"/>
    <property type="match status" value="1"/>
</dbReference>
<dbReference type="AlphaFoldDB" id="A0AAD6N290"/>
<dbReference type="Gene3D" id="3.30.70.330">
    <property type="match status" value="1"/>
</dbReference>
<dbReference type="InterPro" id="IPR035979">
    <property type="entry name" value="RBD_domain_sf"/>
</dbReference>
<feature type="domain" description="RRM" evidence="4">
    <location>
        <begin position="420"/>
        <end position="504"/>
    </location>
</feature>
<feature type="region of interest" description="Disordered" evidence="3">
    <location>
        <begin position="1"/>
        <end position="30"/>
    </location>
</feature>
<evidence type="ECO:0000256" key="3">
    <source>
        <dbReference type="SAM" id="MobiDB-lite"/>
    </source>
</evidence>
<dbReference type="EMBL" id="JAQJZL010000016">
    <property type="protein sequence ID" value="KAJ6023262.1"/>
    <property type="molecule type" value="Genomic_DNA"/>
</dbReference>
<reference evidence="5" key="2">
    <citation type="submission" date="2023-01" db="EMBL/GenBank/DDBJ databases">
        <authorList>
            <person name="Petersen C."/>
        </authorList>
    </citation>
    <scope>NUCLEOTIDE SEQUENCE</scope>
    <source>
        <strain evidence="5">IBT 15450</strain>
    </source>
</reference>
<feature type="compositionally biased region" description="Polar residues" evidence="3">
    <location>
        <begin position="65"/>
        <end position="75"/>
    </location>
</feature>
<evidence type="ECO:0000313" key="5">
    <source>
        <dbReference type="EMBL" id="KAJ6023262.1"/>
    </source>
</evidence>
<feature type="compositionally biased region" description="Low complexity" evidence="3">
    <location>
        <begin position="1"/>
        <end position="14"/>
    </location>
</feature>
<dbReference type="PROSITE" id="PS50102">
    <property type="entry name" value="RRM"/>
    <property type="match status" value="1"/>
</dbReference>
<proteinExistence type="predicted"/>
<keyword evidence="6" id="KW-1185">Reference proteome</keyword>
<feature type="compositionally biased region" description="Polar residues" evidence="3">
    <location>
        <begin position="89"/>
        <end position="109"/>
    </location>
</feature>
<dbReference type="InterPro" id="IPR007201">
    <property type="entry name" value="Mei2-like_Rrm_C"/>
</dbReference>
<dbReference type="GO" id="GO:0003723">
    <property type="term" value="F:RNA binding"/>
    <property type="evidence" value="ECO:0007669"/>
    <property type="project" value="UniProtKB-UniRule"/>
</dbReference>